<keyword evidence="10" id="KW-0472">Membrane</keyword>
<evidence type="ECO:0000256" key="6">
    <source>
        <dbReference type="ARBA" id="ARBA00023004"/>
    </source>
</evidence>
<dbReference type="AlphaFoldDB" id="A0AAW1XT31"/>
<dbReference type="InterPro" id="IPR036396">
    <property type="entry name" value="Cyt_P450_sf"/>
</dbReference>
<evidence type="ECO:0000256" key="2">
    <source>
        <dbReference type="ARBA" id="ARBA00010617"/>
    </source>
</evidence>
<keyword evidence="7 9" id="KW-0503">Monooxygenase</keyword>
<keyword evidence="6 8" id="KW-0408">Iron</keyword>
<dbReference type="GO" id="GO:0019756">
    <property type="term" value="P:cyanogenic glycoside biosynthetic process"/>
    <property type="evidence" value="ECO:0007669"/>
    <property type="project" value="UniProtKB-ARBA"/>
</dbReference>
<protein>
    <recommendedName>
        <fullName evidence="13">Cytochrome P450</fullName>
    </recommendedName>
</protein>
<evidence type="ECO:0000256" key="10">
    <source>
        <dbReference type="SAM" id="Phobius"/>
    </source>
</evidence>
<keyword evidence="4 8" id="KW-0479">Metal-binding</keyword>
<dbReference type="InterPro" id="IPR001128">
    <property type="entry name" value="Cyt_P450"/>
</dbReference>
<dbReference type="InterPro" id="IPR017972">
    <property type="entry name" value="Cyt_P450_CS"/>
</dbReference>
<keyword evidence="10" id="KW-0812">Transmembrane</keyword>
<dbReference type="PANTHER" id="PTHR47944:SF4">
    <property type="entry name" value="OS09G0441700 PROTEIN"/>
    <property type="match status" value="1"/>
</dbReference>
<keyword evidence="12" id="KW-1185">Reference proteome</keyword>
<dbReference type="Gene3D" id="1.10.630.10">
    <property type="entry name" value="Cytochrome P450"/>
    <property type="match status" value="1"/>
</dbReference>
<organism evidence="11 12">
    <name type="scientific">Rubus argutus</name>
    <name type="common">Southern blackberry</name>
    <dbReference type="NCBI Taxonomy" id="59490"/>
    <lineage>
        <taxon>Eukaryota</taxon>
        <taxon>Viridiplantae</taxon>
        <taxon>Streptophyta</taxon>
        <taxon>Embryophyta</taxon>
        <taxon>Tracheophyta</taxon>
        <taxon>Spermatophyta</taxon>
        <taxon>Magnoliopsida</taxon>
        <taxon>eudicotyledons</taxon>
        <taxon>Gunneridae</taxon>
        <taxon>Pentapetalae</taxon>
        <taxon>rosids</taxon>
        <taxon>fabids</taxon>
        <taxon>Rosales</taxon>
        <taxon>Rosaceae</taxon>
        <taxon>Rosoideae</taxon>
        <taxon>Rosoideae incertae sedis</taxon>
        <taxon>Rubus</taxon>
    </lineage>
</organism>
<evidence type="ECO:0000313" key="11">
    <source>
        <dbReference type="EMBL" id="KAK9939461.1"/>
    </source>
</evidence>
<dbReference type="Proteomes" id="UP001457282">
    <property type="component" value="Unassembled WGS sequence"/>
</dbReference>
<dbReference type="PROSITE" id="PS00086">
    <property type="entry name" value="CYTOCHROME_P450"/>
    <property type="match status" value="1"/>
</dbReference>
<evidence type="ECO:0000256" key="1">
    <source>
        <dbReference type="ARBA" id="ARBA00001971"/>
    </source>
</evidence>
<dbReference type="EMBL" id="JBEDUW010000003">
    <property type="protein sequence ID" value="KAK9939461.1"/>
    <property type="molecule type" value="Genomic_DNA"/>
</dbReference>
<dbReference type="FunFam" id="1.10.630.10:FF:000037">
    <property type="entry name" value="Cytochrome P450 9"/>
    <property type="match status" value="1"/>
</dbReference>
<evidence type="ECO:0008006" key="13">
    <source>
        <dbReference type="Google" id="ProtNLM"/>
    </source>
</evidence>
<proteinExistence type="inferred from homology"/>
<gene>
    <name evidence="11" type="ORF">M0R45_016156</name>
</gene>
<dbReference type="GO" id="GO:0016705">
    <property type="term" value="F:oxidoreductase activity, acting on paired donors, with incorporation or reduction of molecular oxygen"/>
    <property type="evidence" value="ECO:0007669"/>
    <property type="project" value="InterPro"/>
</dbReference>
<comment type="caution">
    <text evidence="11">The sequence shown here is derived from an EMBL/GenBank/DDBJ whole genome shotgun (WGS) entry which is preliminary data.</text>
</comment>
<dbReference type="GO" id="GO:0020037">
    <property type="term" value="F:heme binding"/>
    <property type="evidence" value="ECO:0007669"/>
    <property type="project" value="InterPro"/>
</dbReference>
<dbReference type="Pfam" id="PF00067">
    <property type="entry name" value="p450"/>
    <property type="match status" value="1"/>
</dbReference>
<dbReference type="GO" id="GO:0005506">
    <property type="term" value="F:iron ion binding"/>
    <property type="evidence" value="ECO:0007669"/>
    <property type="project" value="InterPro"/>
</dbReference>
<comment type="cofactor">
    <cofactor evidence="1 8">
        <name>heme</name>
        <dbReference type="ChEBI" id="CHEBI:30413"/>
    </cofactor>
</comment>
<dbReference type="PANTHER" id="PTHR47944">
    <property type="entry name" value="CYTOCHROME P450 98A9"/>
    <property type="match status" value="1"/>
</dbReference>
<reference evidence="11 12" key="1">
    <citation type="journal article" date="2023" name="G3 (Bethesda)">
        <title>A chromosome-length genome assembly and annotation of blackberry (Rubus argutus, cv. 'Hillquist').</title>
        <authorList>
            <person name="Bruna T."/>
            <person name="Aryal R."/>
            <person name="Dudchenko O."/>
            <person name="Sargent D.J."/>
            <person name="Mead D."/>
            <person name="Buti M."/>
            <person name="Cavallini A."/>
            <person name="Hytonen T."/>
            <person name="Andres J."/>
            <person name="Pham M."/>
            <person name="Weisz D."/>
            <person name="Mascagni F."/>
            <person name="Usai G."/>
            <person name="Natali L."/>
            <person name="Bassil N."/>
            <person name="Fernandez G.E."/>
            <person name="Lomsadze A."/>
            <person name="Armour M."/>
            <person name="Olukolu B."/>
            <person name="Poorten T."/>
            <person name="Britton C."/>
            <person name="Davik J."/>
            <person name="Ashrafi H."/>
            <person name="Aiden E.L."/>
            <person name="Borodovsky M."/>
            <person name="Worthington M."/>
        </authorList>
    </citation>
    <scope>NUCLEOTIDE SEQUENCE [LARGE SCALE GENOMIC DNA]</scope>
    <source>
        <strain evidence="11">PI 553951</strain>
    </source>
</reference>
<sequence length="538" mass="61515">MEAIAFDQSQFFPFPFMLSLIAIVIFICSIKYYCWHNPPSNKNPTLPPSPSCLKPWPIVGNLPEMLFNKPTFRWIHNLMDKMNTEIACFRFGNVHVISVTSPELSCEFLKKQDAVFASRPISISTRLVTNGYLTAALVPFGEQWKKMKRVITIELLSPARQRWLLKKRVEEADHLVRYVYNQCCISSDEGGTVNVRVAAQHYCTNVIRKMIFNRRYFGKGMEDGGPGSEEEEHVAALFTILKYIYSFCVSDYMPCLRGLDLDGQEKTIKNALEITRKYREPLIEERFRRYKKGFSDKEPEDLLDILVSLEDINGEPLLSSEEIKAQITEIMIATVDNPSNAFEWALAEMINQPELLQKATEELDTVVGRERLVHESDLSHLNYVKACAREAFRLHPVTPFNVPHVSMSNTTVDNYFIPKGSHVLLSRVGLGRNRKVWNEPLKFRPERHLKDDGSAVVLTESDLRFITFSTGMRGCVGTTLRTTMTVMLFARLLHGFSWDMPHDQSSVDLTESKDELFLATPLLALAKPRLPPHVYPAN</sequence>
<evidence type="ECO:0000256" key="5">
    <source>
        <dbReference type="ARBA" id="ARBA00023002"/>
    </source>
</evidence>
<evidence type="ECO:0000313" key="12">
    <source>
        <dbReference type="Proteomes" id="UP001457282"/>
    </source>
</evidence>
<feature type="transmembrane region" description="Helical" evidence="10">
    <location>
        <begin position="12"/>
        <end position="33"/>
    </location>
</feature>
<keyword evidence="5 9" id="KW-0560">Oxidoreductase</keyword>
<name>A0AAW1XT31_RUBAR</name>
<dbReference type="GO" id="GO:0004497">
    <property type="term" value="F:monooxygenase activity"/>
    <property type="evidence" value="ECO:0007669"/>
    <property type="project" value="UniProtKB-KW"/>
</dbReference>
<feature type="binding site" description="axial binding residue" evidence="8">
    <location>
        <position position="475"/>
    </location>
    <ligand>
        <name>heme</name>
        <dbReference type="ChEBI" id="CHEBI:30413"/>
    </ligand>
    <ligandPart>
        <name>Fe</name>
        <dbReference type="ChEBI" id="CHEBI:18248"/>
    </ligandPart>
</feature>
<evidence type="ECO:0000256" key="7">
    <source>
        <dbReference type="ARBA" id="ARBA00023033"/>
    </source>
</evidence>
<keyword evidence="3 8" id="KW-0349">Heme</keyword>
<evidence type="ECO:0000256" key="3">
    <source>
        <dbReference type="ARBA" id="ARBA00022617"/>
    </source>
</evidence>
<evidence type="ECO:0000256" key="8">
    <source>
        <dbReference type="PIRSR" id="PIRSR602401-1"/>
    </source>
</evidence>
<comment type="similarity">
    <text evidence="2 9">Belongs to the cytochrome P450 family.</text>
</comment>
<evidence type="ECO:0000256" key="4">
    <source>
        <dbReference type="ARBA" id="ARBA00022723"/>
    </source>
</evidence>
<accession>A0AAW1XT31</accession>
<evidence type="ECO:0000256" key="9">
    <source>
        <dbReference type="RuleBase" id="RU000461"/>
    </source>
</evidence>
<dbReference type="SUPFAM" id="SSF48264">
    <property type="entry name" value="Cytochrome P450"/>
    <property type="match status" value="1"/>
</dbReference>
<dbReference type="InterPro" id="IPR002401">
    <property type="entry name" value="Cyt_P450_E_grp-I"/>
</dbReference>
<keyword evidence="10" id="KW-1133">Transmembrane helix</keyword>
<dbReference type="PRINTS" id="PR00463">
    <property type="entry name" value="EP450I"/>
</dbReference>